<dbReference type="Gene3D" id="3.10.180.10">
    <property type="entry name" value="2,3-Dihydroxybiphenyl 1,2-Dioxygenase, domain 1"/>
    <property type="match status" value="1"/>
</dbReference>
<gene>
    <name evidence="2" type="ORF">V6242_10065</name>
</gene>
<dbReference type="InterPro" id="IPR004360">
    <property type="entry name" value="Glyas_Fos-R_dOase_dom"/>
</dbReference>
<dbReference type="RefSeq" id="WP_341567267.1">
    <property type="nucleotide sequence ID" value="NZ_JBAKAR010000007.1"/>
</dbReference>
<protein>
    <submittedName>
        <fullName evidence="2">VOC family protein</fullName>
    </submittedName>
</protein>
<evidence type="ECO:0000259" key="1">
    <source>
        <dbReference type="PROSITE" id="PS51819"/>
    </source>
</evidence>
<name>A0ABU9G4T1_9GAMM</name>
<evidence type="ECO:0000313" key="2">
    <source>
        <dbReference type="EMBL" id="MEL0613492.1"/>
    </source>
</evidence>
<keyword evidence="3" id="KW-1185">Reference proteome</keyword>
<dbReference type="InterPro" id="IPR029068">
    <property type="entry name" value="Glyas_Bleomycin-R_OHBP_Dase"/>
</dbReference>
<dbReference type="PROSITE" id="PS51819">
    <property type="entry name" value="VOC"/>
    <property type="match status" value="1"/>
</dbReference>
<dbReference type="EMBL" id="JBAKAR010000007">
    <property type="protein sequence ID" value="MEL0613492.1"/>
    <property type="molecule type" value="Genomic_DNA"/>
</dbReference>
<proteinExistence type="predicted"/>
<dbReference type="Proteomes" id="UP001379949">
    <property type="component" value="Unassembled WGS sequence"/>
</dbReference>
<dbReference type="Pfam" id="PF00903">
    <property type="entry name" value="Glyoxalase"/>
    <property type="match status" value="1"/>
</dbReference>
<reference evidence="2 3" key="1">
    <citation type="submission" date="2024-02" db="EMBL/GenBank/DDBJ databases">
        <title>Bacteria isolated from the canopy kelp, Nereocystis luetkeana.</title>
        <authorList>
            <person name="Pfister C.A."/>
            <person name="Younker I.T."/>
            <person name="Light S.H."/>
        </authorList>
    </citation>
    <scope>NUCLEOTIDE SEQUENCE [LARGE SCALE GENOMIC DNA]</scope>
    <source>
        <strain evidence="2 3">TI.4.07</strain>
    </source>
</reference>
<accession>A0ABU9G4T1</accession>
<evidence type="ECO:0000313" key="3">
    <source>
        <dbReference type="Proteomes" id="UP001379949"/>
    </source>
</evidence>
<dbReference type="InterPro" id="IPR037523">
    <property type="entry name" value="VOC_core"/>
</dbReference>
<sequence length="130" mass="14772">MNIRFDHLSLSAKQPEVMRDFLVELLDLHVGDRPGLNFNGYFLFAGDKDVIHIFGQSMSRGKEAAHAFHSEQNVVHHVCFFSDDYSETMARIDRMGLDYSISSVPHSPVKQIFVRAPENLILEIKGIPTL</sequence>
<feature type="domain" description="VOC" evidence="1">
    <location>
        <begin position="4"/>
        <end position="127"/>
    </location>
</feature>
<dbReference type="SUPFAM" id="SSF54593">
    <property type="entry name" value="Glyoxalase/Bleomycin resistance protein/Dihydroxybiphenyl dioxygenase"/>
    <property type="match status" value="1"/>
</dbReference>
<comment type="caution">
    <text evidence="2">The sequence shown here is derived from an EMBL/GenBank/DDBJ whole genome shotgun (WGS) entry which is preliminary data.</text>
</comment>
<organism evidence="2 3">
    <name type="scientific">Marinomonas arenicola</name>
    <dbReference type="NCBI Taxonomy" id="569601"/>
    <lineage>
        <taxon>Bacteria</taxon>
        <taxon>Pseudomonadati</taxon>
        <taxon>Pseudomonadota</taxon>
        <taxon>Gammaproteobacteria</taxon>
        <taxon>Oceanospirillales</taxon>
        <taxon>Oceanospirillaceae</taxon>
        <taxon>Marinomonas</taxon>
    </lineage>
</organism>